<evidence type="ECO:0000256" key="4">
    <source>
        <dbReference type="ARBA" id="ARBA00022982"/>
    </source>
</evidence>
<feature type="transmembrane region" description="Helical" evidence="7">
    <location>
        <begin position="82"/>
        <end position="111"/>
    </location>
</feature>
<dbReference type="InterPro" id="IPR013783">
    <property type="entry name" value="Ig-like_fold"/>
</dbReference>
<dbReference type="PANTHER" id="PTHR30176:SF3">
    <property type="entry name" value="FERREDOXIN-TYPE PROTEIN NAPH"/>
    <property type="match status" value="1"/>
</dbReference>
<organism evidence="9 10">
    <name type="scientific">Rivihabitans pingtungensis</name>
    <dbReference type="NCBI Taxonomy" id="1054498"/>
    <lineage>
        <taxon>Bacteria</taxon>
        <taxon>Pseudomonadati</taxon>
        <taxon>Pseudomonadota</taxon>
        <taxon>Betaproteobacteria</taxon>
        <taxon>Neisseriales</taxon>
        <taxon>Aquaspirillaceae</taxon>
        <taxon>Rivihabitans</taxon>
    </lineage>
</organism>
<keyword evidence="1" id="KW-0813">Transport</keyword>
<keyword evidence="6" id="KW-0411">Iron-sulfur</keyword>
<dbReference type="Proteomes" id="UP000247555">
    <property type="component" value="Unassembled WGS sequence"/>
</dbReference>
<proteinExistence type="predicted"/>
<evidence type="ECO:0000256" key="2">
    <source>
        <dbReference type="ARBA" id="ARBA00022485"/>
    </source>
</evidence>
<dbReference type="GO" id="GO:0005886">
    <property type="term" value="C:plasma membrane"/>
    <property type="evidence" value="ECO:0007669"/>
    <property type="project" value="TreeGrafter"/>
</dbReference>
<evidence type="ECO:0000313" key="9">
    <source>
        <dbReference type="EMBL" id="PXX80250.1"/>
    </source>
</evidence>
<dbReference type="GO" id="GO:0051539">
    <property type="term" value="F:4 iron, 4 sulfur cluster binding"/>
    <property type="evidence" value="ECO:0007669"/>
    <property type="project" value="UniProtKB-KW"/>
</dbReference>
<dbReference type="InterPro" id="IPR014116">
    <property type="entry name" value="Cyt_c_oxidase_cbb3_FixG"/>
</dbReference>
<dbReference type="Pfam" id="PF13746">
    <property type="entry name" value="Fer4_18"/>
    <property type="match status" value="1"/>
</dbReference>
<sequence>MSSDKKSIPIKPVPADNKADNKAEVVSLYAEHKKIHPRHVTGLFANMRVAMVWLTQLVYFGFPWMTWNGRQAVLFDLVNRKFYFFGITFFPQDFIYVAALLMMCALGLFLWTTIAGRLWCGYACPQTVYTEVFLWFEHLIEGDRSKRIKLDAAPMSARKLGLKTAKHTLWIAFSLITGFTLVAYFTPRTMLIDELLVWDLGPWETFWIFFYAFATYGMAGFMREQVCKYMCPYARFQSVMFDADTLIISYDTERGEPRGTRKKGVDPASVGKGSCVDCGICVQVCPTGIDIRNGLQYECIGCAACIDACDEVMDKMNYPRGLIRYTTENALEKHYPESQIWTRIKRPRVIMYSLVLFTVAGIAITGLMMRQPLKVDILRDRASLVRETQDGLLENTYNIRFINISENPQKLKLSVQGLPGIKLVAERDVFDVPPTGNVLVTLNVQAPPESAPKGSHKIQFVIKSLDDNAVNLEEPSSFIGE</sequence>
<dbReference type="EMBL" id="QJKI01000004">
    <property type="protein sequence ID" value="PXX80250.1"/>
    <property type="molecule type" value="Genomic_DNA"/>
</dbReference>
<dbReference type="Pfam" id="PF11614">
    <property type="entry name" value="FixG_C"/>
    <property type="match status" value="1"/>
</dbReference>
<dbReference type="PROSITE" id="PS51379">
    <property type="entry name" value="4FE4S_FER_2"/>
    <property type="match status" value="1"/>
</dbReference>
<keyword evidence="3" id="KW-0479">Metal-binding</keyword>
<keyword evidence="7" id="KW-1133">Transmembrane helix</keyword>
<protein>
    <submittedName>
        <fullName evidence="9">Cytochrome c oxidase accessory protein FixG</fullName>
    </submittedName>
</protein>
<evidence type="ECO:0000259" key="8">
    <source>
        <dbReference type="PROSITE" id="PS51379"/>
    </source>
</evidence>
<reference evidence="9 10" key="1">
    <citation type="submission" date="2018-05" db="EMBL/GenBank/DDBJ databases">
        <title>Genomic Encyclopedia of Type Strains, Phase IV (KMG-IV): sequencing the most valuable type-strain genomes for metagenomic binning, comparative biology and taxonomic classification.</title>
        <authorList>
            <person name="Goeker M."/>
        </authorList>
    </citation>
    <scope>NUCLEOTIDE SEQUENCE [LARGE SCALE GENOMIC DNA]</scope>
    <source>
        <strain evidence="9 10">DSM 29661</strain>
    </source>
</reference>
<feature type="transmembrane region" description="Helical" evidence="7">
    <location>
        <begin position="349"/>
        <end position="369"/>
    </location>
</feature>
<accession>A0A318KRA5</accession>
<keyword evidence="5" id="KW-0408">Iron</keyword>
<evidence type="ECO:0000256" key="1">
    <source>
        <dbReference type="ARBA" id="ARBA00022448"/>
    </source>
</evidence>
<evidence type="ECO:0000256" key="7">
    <source>
        <dbReference type="SAM" id="Phobius"/>
    </source>
</evidence>
<dbReference type="InterPro" id="IPR032879">
    <property type="entry name" value="FixG_C"/>
</dbReference>
<dbReference type="GO" id="GO:0046872">
    <property type="term" value="F:metal ion binding"/>
    <property type="evidence" value="ECO:0007669"/>
    <property type="project" value="UniProtKB-KW"/>
</dbReference>
<dbReference type="Pfam" id="PF12801">
    <property type="entry name" value="Fer4_5"/>
    <property type="match status" value="1"/>
</dbReference>
<name>A0A318KRA5_9NEIS</name>
<dbReference type="AlphaFoldDB" id="A0A318KRA5"/>
<comment type="caution">
    <text evidence="9">The sequence shown here is derived from an EMBL/GenBank/DDBJ whole genome shotgun (WGS) entry which is preliminary data.</text>
</comment>
<evidence type="ECO:0000256" key="6">
    <source>
        <dbReference type="ARBA" id="ARBA00023014"/>
    </source>
</evidence>
<keyword evidence="7" id="KW-0472">Membrane</keyword>
<dbReference type="PANTHER" id="PTHR30176">
    <property type="entry name" value="FERREDOXIN-TYPE PROTEIN NAPH"/>
    <property type="match status" value="1"/>
</dbReference>
<keyword evidence="2" id="KW-0004">4Fe-4S</keyword>
<evidence type="ECO:0000313" key="10">
    <source>
        <dbReference type="Proteomes" id="UP000247555"/>
    </source>
</evidence>
<evidence type="ECO:0000256" key="3">
    <source>
        <dbReference type="ARBA" id="ARBA00022723"/>
    </source>
</evidence>
<dbReference type="Gene3D" id="2.60.40.10">
    <property type="entry name" value="Immunoglobulins"/>
    <property type="match status" value="1"/>
</dbReference>
<dbReference type="PROSITE" id="PS00198">
    <property type="entry name" value="4FE4S_FER_1"/>
    <property type="match status" value="1"/>
</dbReference>
<dbReference type="InterPro" id="IPR051684">
    <property type="entry name" value="Electron_Trans/Redox"/>
</dbReference>
<feature type="transmembrane region" description="Helical" evidence="7">
    <location>
        <begin position="168"/>
        <end position="185"/>
    </location>
</feature>
<dbReference type="RefSeq" id="WP_110389950.1">
    <property type="nucleotide sequence ID" value="NZ_QJKI01000004.1"/>
</dbReference>
<feature type="transmembrane region" description="Helical" evidence="7">
    <location>
        <begin position="205"/>
        <end position="222"/>
    </location>
</feature>
<feature type="transmembrane region" description="Helical" evidence="7">
    <location>
        <begin position="43"/>
        <end position="62"/>
    </location>
</feature>
<dbReference type="NCBIfam" id="TIGR02745">
    <property type="entry name" value="ccoG_rdxA_fixG"/>
    <property type="match status" value="1"/>
</dbReference>
<feature type="domain" description="4Fe-4S ferredoxin-type" evidence="8">
    <location>
        <begin position="266"/>
        <end position="294"/>
    </location>
</feature>
<dbReference type="SUPFAM" id="SSF54862">
    <property type="entry name" value="4Fe-4S ferredoxins"/>
    <property type="match status" value="1"/>
</dbReference>
<keyword evidence="4" id="KW-0249">Electron transport</keyword>
<gene>
    <name evidence="9" type="ORF">DFR34_10421</name>
</gene>
<dbReference type="OrthoDB" id="9811700at2"/>
<dbReference type="InterPro" id="IPR017896">
    <property type="entry name" value="4Fe4S_Fe-S-bd"/>
</dbReference>
<dbReference type="InterPro" id="IPR017900">
    <property type="entry name" value="4Fe4S_Fe_S_CS"/>
</dbReference>
<keyword evidence="7" id="KW-0812">Transmembrane</keyword>
<keyword evidence="10" id="KW-1185">Reference proteome</keyword>
<evidence type="ECO:0000256" key="5">
    <source>
        <dbReference type="ARBA" id="ARBA00023004"/>
    </source>
</evidence>